<keyword evidence="2" id="KW-0808">Transferase</keyword>
<gene>
    <name evidence="2" type="ORF">GGE12_001885</name>
</gene>
<dbReference type="Gene3D" id="3.30.460.10">
    <property type="entry name" value="Beta Polymerase, domain 2"/>
    <property type="match status" value="1"/>
</dbReference>
<dbReference type="CDD" id="cd05403">
    <property type="entry name" value="NT_KNTase_like"/>
    <property type="match status" value="1"/>
</dbReference>
<dbReference type="RefSeq" id="WP_312866031.1">
    <property type="nucleotide sequence ID" value="NZ_JACIGM010000003.1"/>
</dbReference>
<name>A0A7W6WDT5_9HYPH</name>
<dbReference type="AlphaFoldDB" id="A0A7W6WDT5"/>
<dbReference type="InterPro" id="IPR043519">
    <property type="entry name" value="NT_sf"/>
</dbReference>
<dbReference type="Proteomes" id="UP000533641">
    <property type="component" value="Unassembled WGS sequence"/>
</dbReference>
<dbReference type="SUPFAM" id="SSF81301">
    <property type="entry name" value="Nucleotidyltransferase"/>
    <property type="match status" value="1"/>
</dbReference>
<protein>
    <submittedName>
        <fullName evidence="2">Putative nucleotidyltransferase</fullName>
    </submittedName>
</protein>
<dbReference type="GO" id="GO:0016779">
    <property type="term" value="F:nucleotidyltransferase activity"/>
    <property type="evidence" value="ECO:0007669"/>
    <property type="project" value="InterPro"/>
</dbReference>
<dbReference type="Pfam" id="PF01909">
    <property type="entry name" value="NTP_transf_2"/>
    <property type="match status" value="1"/>
</dbReference>
<proteinExistence type="predicted"/>
<sequence length="142" mass="15532">MYRFNDSHYIAPTLAALFKAESERFVAILNAVRQSAAGRPVFSLFVYGSAARGDDGPDSDLDIGLVARADDLAEVVEGIQETLRGPAERLIFLPNVVGLDFDDVRRLAKDEDPWWESVKQDAIVISGSRPEDAVSSQEALHG</sequence>
<dbReference type="InterPro" id="IPR002934">
    <property type="entry name" value="Polymerase_NTP_transf_dom"/>
</dbReference>
<feature type="domain" description="Polymerase nucleotidyl transferase" evidence="1">
    <location>
        <begin position="37"/>
        <end position="71"/>
    </location>
</feature>
<organism evidence="2 3">
    <name type="scientific">Rhizobium mongolense</name>
    <dbReference type="NCBI Taxonomy" id="57676"/>
    <lineage>
        <taxon>Bacteria</taxon>
        <taxon>Pseudomonadati</taxon>
        <taxon>Pseudomonadota</taxon>
        <taxon>Alphaproteobacteria</taxon>
        <taxon>Hyphomicrobiales</taxon>
        <taxon>Rhizobiaceae</taxon>
        <taxon>Rhizobium/Agrobacterium group</taxon>
        <taxon>Rhizobium</taxon>
    </lineage>
</organism>
<evidence type="ECO:0000313" key="2">
    <source>
        <dbReference type="EMBL" id="MBB4274130.1"/>
    </source>
</evidence>
<accession>A0A7W6WDT5</accession>
<reference evidence="2 3" key="1">
    <citation type="submission" date="2020-08" db="EMBL/GenBank/DDBJ databases">
        <title>Genomic Encyclopedia of Type Strains, Phase IV (KMG-V): Genome sequencing to study the core and pangenomes of soil and plant-associated prokaryotes.</title>
        <authorList>
            <person name="Whitman W."/>
        </authorList>
    </citation>
    <scope>NUCLEOTIDE SEQUENCE [LARGE SCALE GENOMIC DNA]</scope>
    <source>
        <strain evidence="2 3">SEMIA 402</strain>
    </source>
</reference>
<dbReference type="EMBL" id="JACIGM010000003">
    <property type="protein sequence ID" value="MBB4274130.1"/>
    <property type="molecule type" value="Genomic_DNA"/>
</dbReference>
<evidence type="ECO:0000313" key="3">
    <source>
        <dbReference type="Proteomes" id="UP000533641"/>
    </source>
</evidence>
<evidence type="ECO:0000259" key="1">
    <source>
        <dbReference type="Pfam" id="PF01909"/>
    </source>
</evidence>
<comment type="caution">
    <text evidence="2">The sequence shown here is derived from an EMBL/GenBank/DDBJ whole genome shotgun (WGS) entry which is preliminary data.</text>
</comment>